<evidence type="ECO:0000313" key="3">
    <source>
        <dbReference type="EMBL" id="KAF6753468.1"/>
    </source>
</evidence>
<dbReference type="GO" id="GO:0004672">
    <property type="term" value="F:protein kinase activity"/>
    <property type="evidence" value="ECO:0007669"/>
    <property type="project" value="InterPro"/>
</dbReference>
<keyword evidence="4" id="KW-1185">Reference proteome</keyword>
<feature type="domain" description="Protein kinase" evidence="2">
    <location>
        <begin position="297"/>
        <end position="609"/>
    </location>
</feature>
<dbReference type="PANTHER" id="PTHR38248">
    <property type="entry name" value="FUNK1 6"/>
    <property type="match status" value="1"/>
</dbReference>
<evidence type="ECO:0000313" key="4">
    <source>
        <dbReference type="Proteomes" id="UP000521943"/>
    </source>
</evidence>
<evidence type="ECO:0000256" key="1">
    <source>
        <dbReference type="SAM" id="MobiDB-lite"/>
    </source>
</evidence>
<dbReference type="InterPro" id="IPR008266">
    <property type="entry name" value="Tyr_kinase_AS"/>
</dbReference>
<evidence type="ECO:0000259" key="2">
    <source>
        <dbReference type="PROSITE" id="PS50011"/>
    </source>
</evidence>
<proteinExistence type="predicted"/>
<dbReference type="AlphaFoldDB" id="A0A8H6M2T5"/>
<sequence length="665" mass="74903">MPMRLRTRSAAPGQGRHIDVSEEKAAICKDIEGQPHEMRDAFVDRLYEGLVGKADGMKYLKESPFYDGKKGRWAGISKKPRQSSALQKQMQRIMASIISCLGEKGQKDTRQVVYKAEKLKMMHAGPKPQDTEFEFSSPDIVVKATGPHFEVPAIGDVGYSNVTACFNVRREEDTEFGTVSRYNMVCHAGIYARQIFIQQPNRQFVRLLHITERHLYIIHFDRRGAQISKAVDYHFKPWILIRLVLGLSSFNAADIGLDDSVKWEIEGGKKVRGSITTKVGGSGLEVEYPLADIRPIFSNKDIVGRGSVIYKVRDPETGRMLVVKDIWRPSYAVCEGKFLEKAKGVPGIAQMVSFEEEHVPGVETLKYCPLYSEGRPQTLIQSRIVMEHYGLNITNFSSEVQLIGAMRDTIAGHMTLYLREKDAIIHRDISSGNLILGGPDAAPGFRGVLIDFDASNLVEELQAAGCNPHPAGTFIFASVATLRSLDPEHEKAAVTWSDHLDDLEAFLYNLYSVMTEKSGPSKYSVTEYPEYYYAWAADSEKVAAEAKLAQFHQGELDLSHISPFWSQASKQLLQSFFKFIAPLAVLKEEARVAYGNRLVKEHREVHKTLRKDAKEHYTKILSFFDNALRELERNAMPVTRSHKRAQEVDDDDANAEHTAKRIRAT</sequence>
<dbReference type="Proteomes" id="UP000521943">
    <property type="component" value="Unassembled WGS sequence"/>
</dbReference>
<dbReference type="PANTHER" id="PTHR38248:SF2">
    <property type="entry name" value="FUNK1 11"/>
    <property type="match status" value="1"/>
</dbReference>
<gene>
    <name evidence="3" type="ORF">DFP72DRAFT_1128771</name>
</gene>
<comment type="caution">
    <text evidence="3">The sequence shown here is derived from an EMBL/GenBank/DDBJ whole genome shotgun (WGS) entry which is preliminary data.</text>
</comment>
<dbReference type="SUPFAM" id="SSF56112">
    <property type="entry name" value="Protein kinase-like (PK-like)"/>
    <property type="match status" value="1"/>
</dbReference>
<accession>A0A8H6M2T5</accession>
<name>A0A8H6M2T5_9AGAR</name>
<feature type="region of interest" description="Disordered" evidence="1">
    <location>
        <begin position="636"/>
        <end position="665"/>
    </location>
</feature>
<dbReference type="Pfam" id="PF17667">
    <property type="entry name" value="Pkinase_fungal"/>
    <property type="match status" value="2"/>
</dbReference>
<dbReference type="Gene3D" id="1.10.510.10">
    <property type="entry name" value="Transferase(Phosphotransferase) domain 1"/>
    <property type="match status" value="1"/>
</dbReference>
<dbReference type="OrthoDB" id="5584477at2759"/>
<dbReference type="PROSITE" id="PS50011">
    <property type="entry name" value="PROTEIN_KINASE_DOM"/>
    <property type="match status" value="1"/>
</dbReference>
<dbReference type="PROSITE" id="PS00109">
    <property type="entry name" value="PROTEIN_KINASE_TYR"/>
    <property type="match status" value="1"/>
</dbReference>
<dbReference type="EMBL" id="JACGCI010000039">
    <property type="protein sequence ID" value="KAF6753468.1"/>
    <property type="molecule type" value="Genomic_DNA"/>
</dbReference>
<dbReference type="InterPro" id="IPR040976">
    <property type="entry name" value="Pkinase_fungal"/>
</dbReference>
<dbReference type="InterPro" id="IPR000719">
    <property type="entry name" value="Prot_kinase_dom"/>
</dbReference>
<organism evidence="3 4">
    <name type="scientific">Ephemerocybe angulata</name>
    <dbReference type="NCBI Taxonomy" id="980116"/>
    <lineage>
        <taxon>Eukaryota</taxon>
        <taxon>Fungi</taxon>
        <taxon>Dikarya</taxon>
        <taxon>Basidiomycota</taxon>
        <taxon>Agaricomycotina</taxon>
        <taxon>Agaricomycetes</taxon>
        <taxon>Agaricomycetidae</taxon>
        <taxon>Agaricales</taxon>
        <taxon>Agaricineae</taxon>
        <taxon>Psathyrellaceae</taxon>
        <taxon>Ephemerocybe</taxon>
    </lineage>
</organism>
<protein>
    <recommendedName>
        <fullName evidence="2">Protein kinase domain-containing protein</fullName>
    </recommendedName>
</protein>
<dbReference type="GO" id="GO:0005524">
    <property type="term" value="F:ATP binding"/>
    <property type="evidence" value="ECO:0007669"/>
    <property type="project" value="InterPro"/>
</dbReference>
<dbReference type="InterPro" id="IPR011009">
    <property type="entry name" value="Kinase-like_dom_sf"/>
</dbReference>
<reference evidence="3 4" key="1">
    <citation type="submission" date="2020-07" db="EMBL/GenBank/DDBJ databases">
        <title>Comparative genomics of pyrophilous fungi reveals a link between fire events and developmental genes.</title>
        <authorList>
            <consortium name="DOE Joint Genome Institute"/>
            <person name="Steindorff A.S."/>
            <person name="Carver A."/>
            <person name="Calhoun S."/>
            <person name="Stillman K."/>
            <person name="Liu H."/>
            <person name="Lipzen A."/>
            <person name="Pangilinan J."/>
            <person name="Labutti K."/>
            <person name="Bruns T.D."/>
            <person name="Grigoriev I.V."/>
        </authorList>
    </citation>
    <scope>NUCLEOTIDE SEQUENCE [LARGE SCALE GENOMIC DNA]</scope>
    <source>
        <strain evidence="3 4">CBS 144469</strain>
    </source>
</reference>